<reference evidence="2 3" key="1">
    <citation type="submission" date="2021-05" db="EMBL/GenBank/DDBJ databases">
        <title>A Polyphasic approach of four new species of the genus Ohtaekwangia: Ohtaekwangia histidinii sp. nov., Ohtaekwangia cretensis sp. nov., Ohtaekwangia indiensis sp. nov., Ohtaekwangia reichenbachii sp. nov. from diverse environment.</title>
        <authorList>
            <person name="Octaviana S."/>
        </authorList>
    </citation>
    <scope>NUCLEOTIDE SEQUENCE [LARGE SCALE GENOMIC DNA]</scope>
    <source>
        <strain evidence="2 3">PWU4</strain>
    </source>
</reference>
<keyword evidence="3" id="KW-1185">Reference proteome</keyword>
<dbReference type="EMBL" id="JAHESF010000071">
    <property type="protein sequence ID" value="MBT1701416.1"/>
    <property type="molecule type" value="Genomic_DNA"/>
</dbReference>
<feature type="chain" id="PRO_5043055993" evidence="1">
    <location>
        <begin position="18"/>
        <end position="146"/>
    </location>
</feature>
<sequence>MKYIIIILLIIPCLVFAQSAAEVREVELSKVSRGYEEHIRITPDSLHVFTENRMGEKAVKDFSKKMSEKEWTRLVEIIRIRPVKELHDLPSPTMKRAHDAAMHSTITIHLADGTSVTHGYDDENPHSAFVPLLKEIRTLSSVPGKP</sequence>
<keyword evidence="1" id="KW-0732">Signal</keyword>
<comment type="caution">
    <text evidence="2">The sequence shown here is derived from an EMBL/GenBank/DDBJ whole genome shotgun (WGS) entry which is preliminary data.</text>
</comment>
<dbReference type="AlphaFoldDB" id="A0AAP2DRV9"/>
<protein>
    <submittedName>
        <fullName evidence="2">Uncharacterized protein</fullName>
    </submittedName>
</protein>
<feature type="signal peptide" evidence="1">
    <location>
        <begin position="1"/>
        <end position="17"/>
    </location>
</feature>
<evidence type="ECO:0000313" key="3">
    <source>
        <dbReference type="Proteomes" id="UP001319200"/>
    </source>
</evidence>
<evidence type="ECO:0000313" key="2">
    <source>
        <dbReference type="EMBL" id="MBT1701416.1"/>
    </source>
</evidence>
<dbReference type="RefSeq" id="WP_254170098.1">
    <property type="nucleotide sequence ID" value="NZ_JAHESF010000071.1"/>
</dbReference>
<organism evidence="2 3">
    <name type="scientific">Chryseosolibacter histidini</name>
    <dbReference type="NCBI Taxonomy" id="2782349"/>
    <lineage>
        <taxon>Bacteria</taxon>
        <taxon>Pseudomonadati</taxon>
        <taxon>Bacteroidota</taxon>
        <taxon>Cytophagia</taxon>
        <taxon>Cytophagales</taxon>
        <taxon>Chryseotaleaceae</taxon>
        <taxon>Chryseosolibacter</taxon>
    </lineage>
</organism>
<name>A0AAP2DRV9_9BACT</name>
<gene>
    <name evidence="2" type="ORF">KK083_31270</name>
</gene>
<proteinExistence type="predicted"/>
<dbReference type="Proteomes" id="UP001319200">
    <property type="component" value="Unassembled WGS sequence"/>
</dbReference>
<accession>A0AAP2DRV9</accession>
<evidence type="ECO:0000256" key="1">
    <source>
        <dbReference type="SAM" id="SignalP"/>
    </source>
</evidence>